<sequence>MTGTEPVRTAILSDTRASAAVAARRYGVPPTMIAAAAERRAVGDWRGACAAADVEVYLNPDAVRRRHGAEVAARLLTALRGLAPDLLRWHLPRRGHGAGELLAELLVPLAELADDGDRALALVAMTPRLALDAGQRIVLAVMETGGRRRPTADCDPVIRALLDRVRVKQAERHSLVRHPMFWSASQPPGSAGRQDVTAEALAITRLQDVGDFAEAWRLGGFTLSCDAGVPSRLRWLAALPVLLTGLADRVRAALPGVDAAALRSGPGAIVLSGLNAASGPIDARAVANHDAYGLPTIPTAAWARSTDADLVRCGLLGVHELHPLVASALVTGPMPPAPEADEWLYREVPFIAGPCVADVPTLWIRCGASTHRVAHVDGTWRPIDHGGHPDRELFLHRLGGPTNPCLQATMYLGSGRHVIDLAESLLVHGRAAEVRTLLHTHVGAQAALDDLDLPAGGTVSEALAALHENTLQLRMLLAGATRPRDTVSYRTLYRTVHRPTRKGVPARTHR</sequence>
<gene>
    <name evidence="1" type="ORF">GCM10009838_48910</name>
</gene>
<dbReference type="RefSeq" id="WP_344659433.1">
    <property type="nucleotide sequence ID" value="NZ_BAAAQM010000029.1"/>
</dbReference>
<protein>
    <submittedName>
        <fullName evidence="1">Uncharacterized protein</fullName>
    </submittedName>
</protein>
<comment type="caution">
    <text evidence="1">The sequence shown here is derived from an EMBL/GenBank/DDBJ whole genome shotgun (WGS) entry which is preliminary data.</text>
</comment>
<reference evidence="2" key="1">
    <citation type="journal article" date="2019" name="Int. J. Syst. Evol. Microbiol.">
        <title>The Global Catalogue of Microorganisms (GCM) 10K type strain sequencing project: providing services to taxonomists for standard genome sequencing and annotation.</title>
        <authorList>
            <consortium name="The Broad Institute Genomics Platform"/>
            <consortium name="The Broad Institute Genome Sequencing Center for Infectious Disease"/>
            <person name="Wu L."/>
            <person name="Ma J."/>
        </authorList>
    </citation>
    <scope>NUCLEOTIDE SEQUENCE [LARGE SCALE GENOMIC DNA]</scope>
    <source>
        <strain evidence="2">JCM 16013</strain>
    </source>
</reference>
<accession>A0ABP5DMY1</accession>
<evidence type="ECO:0000313" key="2">
    <source>
        <dbReference type="Proteomes" id="UP001499854"/>
    </source>
</evidence>
<dbReference type="EMBL" id="BAAAQM010000029">
    <property type="protein sequence ID" value="GAA1981811.1"/>
    <property type="molecule type" value="Genomic_DNA"/>
</dbReference>
<keyword evidence="2" id="KW-1185">Reference proteome</keyword>
<name>A0ABP5DMY1_9ACTN</name>
<organism evidence="1 2">
    <name type="scientific">Catenulispora subtropica</name>
    <dbReference type="NCBI Taxonomy" id="450798"/>
    <lineage>
        <taxon>Bacteria</taxon>
        <taxon>Bacillati</taxon>
        <taxon>Actinomycetota</taxon>
        <taxon>Actinomycetes</taxon>
        <taxon>Catenulisporales</taxon>
        <taxon>Catenulisporaceae</taxon>
        <taxon>Catenulispora</taxon>
    </lineage>
</organism>
<dbReference type="Proteomes" id="UP001499854">
    <property type="component" value="Unassembled WGS sequence"/>
</dbReference>
<evidence type="ECO:0000313" key="1">
    <source>
        <dbReference type="EMBL" id="GAA1981811.1"/>
    </source>
</evidence>
<proteinExistence type="predicted"/>